<feature type="transmembrane region" description="Helical" evidence="16">
    <location>
        <begin position="6"/>
        <end position="24"/>
    </location>
</feature>
<feature type="transmembrane region" description="Helical" evidence="16">
    <location>
        <begin position="178"/>
        <end position="195"/>
    </location>
</feature>
<proteinExistence type="inferred from homology"/>
<keyword evidence="6 15" id="KW-1003">Cell membrane</keyword>
<dbReference type="Pfam" id="PF02233">
    <property type="entry name" value="PNTB"/>
    <property type="match status" value="1"/>
</dbReference>
<dbReference type="EC" id="7.1.1.1" evidence="4 15"/>
<evidence type="ECO:0000256" key="8">
    <source>
        <dbReference type="ARBA" id="ARBA00022692"/>
    </source>
</evidence>
<dbReference type="Gene3D" id="3.40.50.1220">
    <property type="entry name" value="TPP-binding domain"/>
    <property type="match status" value="1"/>
</dbReference>
<dbReference type="SUPFAM" id="SSF52467">
    <property type="entry name" value="DHS-like NAD/FAD-binding domain"/>
    <property type="match status" value="1"/>
</dbReference>
<keyword evidence="12 15" id="KW-0520">NAD</keyword>
<comment type="catalytic activity">
    <reaction evidence="14 15">
        <text>NAD(+) + NADPH + H(+)(in) = NADH + NADP(+) + H(+)(out)</text>
        <dbReference type="Rhea" id="RHEA:47992"/>
        <dbReference type="ChEBI" id="CHEBI:15378"/>
        <dbReference type="ChEBI" id="CHEBI:57540"/>
        <dbReference type="ChEBI" id="CHEBI:57783"/>
        <dbReference type="ChEBI" id="CHEBI:57945"/>
        <dbReference type="ChEBI" id="CHEBI:58349"/>
        <dbReference type="EC" id="7.1.1.1"/>
    </reaction>
</comment>
<evidence type="ECO:0000256" key="10">
    <source>
        <dbReference type="ARBA" id="ARBA00022967"/>
    </source>
</evidence>
<feature type="transmembrane region" description="Helical" evidence="16">
    <location>
        <begin position="62"/>
        <end position="80"/>
    </location>
</feature>
<dbReference type="GO" id="GO:0008750">
    <property type="term" value="F:proton-translocating NAD(P)+ transhydrogenase activity"/>
    <property type="evidence" value="ECO:0007669"/>
    <property type="project" value="UniProtKB-EC"/>
</dbReference>
<feature type="transmembrane region" description="Helical" evidence="16">
    <location>
        <begin position="36"/>
        <end position="56"/>
    </location>
</feature>
<organism evidence="18">
    <name type="scientific">Polaromonas hydrogenivorans</name>
    <dbReference type="NCBI Taxonomy" id="335476"/>
    <lineage>
        <taxon>Bacteria</taxon>
        <taxon>Pseudomonadati</taxon>
        <taxon>Pseudomonadota</taxon>
        <taxon>Betaproteobacteria</taxon>
        <taxon>Burkholderiales</taxon>
        <taxon>Comamonadaceae</taxon>
        <taxon>Polaromonas</taxon>
    </lineage>
</organism>
<name>A0AAU7LQR4_9BURK</name>
<keyword evidence="10 15" id="KW-1278">Translocase</keyword>
<evidence type="ECO:0000256" key="13">
    <source>
        <dbReference type="ARBA" id="ARBA00023136"/>
    </source>
</evidence>
<evidence type="ECO:0000256" key="11">
    <source>
        <dbReference type="ARBA" id="ARBA00022989"/>
    </source>
</evidence>
<dbReference type="PIRSF" id="PIRSF000204">
    <property type="entry name" value="PNTB"/>
    <property type="match status" value="1"/>
</dbReference>
<evidence type="ECO:0000256" key="1">
    <source>
        <dbReference type="ARBA" id="ARBA00003943"/>
    </source>
</evidence>
<dbReference type="InterPro" id="IPR029035">
    <property type="entry name" value="DHS-like_NAD/FAD-binding_dom"/>
</dbReference>
<dbReference type="PANTHER" id="PTHR44758">
    <property type="entry name" value="NAD(P) TRANSHYDROGENASE SUBUNIT BETA"/>
    <property type="match status" value="1"/>
</dbReference>
<comment type="function">
    <text evidence="1 15">The transhydrogenation between NADH and NADP is coupled to respiration and ATP hydrolysis and functions as a proton pump across the membrane.</text>
</comment>
<dbReference type="InterPro" id="IPR012136">
    <property type="entry name" value="NADH_DH_b"/>
</dbReference>
<feature type="domain" description="NADP transhydrogenase beta-like" evidence="17">
    <location>
        <begin position="7"/>
        <end position="470"/>
    </location>
</feature>
<feature type="transmembrane region" description="Helical" evidence="16">
    <location>
        <begin position="92"/>
        <end position="113"/>
    </location>
</feature>
<dbReference type="EMBL" id="CP157675">
    <property type="protein sequence ID" value="XBP69952.1"/>
    <property type="molecule type" value="Genomic_DNA"/>
</dbReference>
<keyword evidence="8 16" id="KW-0812">Transmembrane</keyword>
<dbReference type="RefSeq" id="WP_349278946.1">
    <property type="nucleotide sequence ID" value="NZ_CBCSCU010000018.1"/>
</dbReference>
<sequence length="474" mass="49350">MSMNIVTLLYLVASVFFIQALKGLSHPTTSLRGNLFGMVGMAIAILTTGALIVETAGSNAGGMVYVLGALLVGGAAGTMMARRVEMTKMPELVAFMHSMIGLAAVFIAVAAVAEPYAFGIVAKGEPIPAGNRLELFLGAAIGAITFSGSVIAFGKLSGKYKFRLFQGAPVSFPGQHKINLVLGLLTLGLGVAFMLTGSWTAFFAMLALSFVMGVLIIIPIGGADMPVVVSMLNSYSGWAAAGIGFSLNNSMLIIAGSLVGSSGAILSYIMCKAMNRSFFNVIGGGFGGEATTAATGSKEQRPVKSGSADDAAYILSNAETVIIVPGYGLAVARAQHAVNELAEKLIHKGVNVKYAIHPVAGRMPGHMNVLLAEAEVPYDLVHEMEDINGEFGQADVAIILGANDVVNPAALVKGSAIYGMPILEAYKAKTVIVNKRSMAAGYAGLDNELFYMDKTMMVFGDAKKVIEDLGKAIE</sequence>
<evidence type="ECO:0000256" key="9">
    <source>
        <dbReference type="ARBA" id="ARBA00022857"/>
    </source>
</evidence>
<evidence type="ECO:0000256" key="12">
    <source>
        <dbReference type="ARBA" id="ARBA00023027"/>
    </source>
</evidence>
<evidence type="ECO:0000256" key="4">
    <source>
        <dbReference type="ARBA" id="ARBA00012943"/>
    </source>
</evidence>
<evidence type="ECO:0000256" key="3">
    <source>
        <dbReference type="ARBA" id="ARBA00007919"/>
    </source>
</evidence>
<evidence type="ECO:0000256" key="15">
    <source>
        <dbReference type="PIRNR" id="PIRNR000204"/>
    </source>
</evidence>
<dbReference type="AlphaFoldDB" id="A0AAU7LQR4"/>
<accession>A0AAU7LQR4</accession>
<evidence type="ECO:0000256" key="5">
    <source>
        <dbReference type="ARBA" id="ARBA00014581"/>
    </source>
</evidence>
<evidence type="ECO:0000259" key="17">
    <source>
        <dbReference type="Pfam" id="PF02233"/>
    </source>
</evidence>
<evidence type="ECO:0000313" key="18">
    <source>
        <dbReference type="EMBL" id="XBP69952.1"/>
    </source>
</evidence>
<feature type="transmembrane region" description="Helical" evidence="16">
    <location>
        <begin position="133"/>
        <end position="157"/>
    </location>
</feature>
<dbReference type="InterPro" id="IPR034300">
    <property type="entry name" value="PNTB-like"/>
</dbReference>
<evidence type="ECO:0000256" key="14">
    <source>
        <dbReference type="ARBA" id="ARBA00048202"/>
    </source>
</evidence>
<keyword evidence="9 15" id="KW-0521">NADP</keyword>
<evidence type="ECO:0000256" key="6">
    <source>
        <dbReference type="ARBA" id="ARBA00022475"/>
    </source>
</evidence>
<keyword evidence="11 16" id="KW-1133">Transmembrane helix</keyword>
<feature type="transmembrane region" description="Helical" evidence="16">
    <location>
        <begin position="251"/>
        <end position="271"/>
    </location>
</feature>
<reference evidence="18" key="1">
    <citation type="submission" date="2024-05" db="EMBL/GenBank/DDBJ databases">
        <authorList>
            <person name="Bunk B."/>
            <person name="Swiderski J."/>
            <person name="Sproer C."/>
            <person name="Thiel V."/>
        </authorList>
    </citation>
    <scope>NUCLEOTIDE SEQUENCE</scope>
    <source>
        <strain evidence="18">DSM 17735</strain>
    </source>
</reference>
<dbReference type="GO" id="GO:0005886">
    <property type="term" value="C:plasma membrane"/>
    <property type="evidence" value="ECO:0007669"/>
    <property type="project" value="UniProtKB-SubCell"/>
</dbReference>
<evidence type="ECO:0000256" key="7">
    <source>
        <dbReference type="ARBA" id="ARBA00022519"/>
    </source>
</evidence>
<evidence type="ECO:0000256" key="16">
    <source>
        <dbReference type="SAM" id="Phobius"/>
    </source>
</evidence>
<dbReference type="PANTHER" id="PTHR44758:SF1">
    <property type="entry name" value="NAD(P) TRANSHYDROGENASE SUBUNIT BETA"/>
    <property type="match status" value="1"/>
</dbReference>
<keyword evidence="13 15" id="KW-0472">Membrane</keyword>
<gene>
    <name evidence="18" type="ORF">ABLV49_19105</name>
</gene>
<evidence type="ECO:0000256" key="2">
    <source>
        <dbReference type="ARBA" id="ARBA00004429"/>
    </source>
</evidence>
<protein>
    <recommendedName>
        <fullName evidence="5 15">NAD(P) transhydrogenase subunit beta</fullName>
        <ecNumber evidence="4 15">7.1.1.1</ecNumber>
    </recommendedName>
    <alternativeName>
        <fullName evidence="15">Nicotinamide nucleotide transhydrogenase subunit beta</fullName>
    </alternativeName>
</protein>
<dbReference type="GO" id="GO:0050661">
    <property type="term" value="F:NADP binding"/>
    <property type="evidence" value="ECO:0007669"/>
    <property type="project" value="InterPro"/>
</dbReference>
<comment type="subcellular location">
    <subcellularLocation>
        <location evidence="2">Cell inner membrane</location>
        <topology evidence="2">Multi-pass membrane protein</topology>
    </subcellularLocation>
</comment>
<keyword evidence="7 15" id="KW-0997">Cell inner membrane</keyword>
<comment type="similarity">
    <text evidence="3 15">Belongs to the PNT beta subunit family.</text>
</comment>